<dbReference type="NCBIfam" id="TIGR01409">
    <property type="entry name" value="TAT_signal_seq"/>
    <property type="match status" value="1"/>
</dbReference>
<name>A0ABX2T975_9PROT</name>
<keyword evidence="2" id="KW-1185">Reference proteome</keyword>
<proteinExistence type="predicted"/>
<gene>
    <name evidence="1" type="ORF">HND93_14065</name>
</gene>
<evidence type="ECO:0000313" key="1">
    <source>
        <dbReference type="EMBL" id="NYZ20835.1"/>
    </source>
</evidence>
<dbReference type="Proteomes" id="UP000584642">
    <property type="component" value="Unassembled WGS sequence"/>
</dbReference>
<dbReference type="RefSeq" id="WP_180282612.1">
    <property type="nucleotide sequence ID" value="NZ_JABFDB010000009.1"/>
</dbReference>
<protein>
    <submittedName>
        <fullName evidence="1">Twin-arginine translocation signal domain-containing protein</fullName>
    </submittedName>
</protein>
<accession>A0ABX2T975</accession>
<dbReference type="InterPro" id="IPR019546">
    <property type="entry name" value="TAT_signal_bac_arc"/>
</dbReference>
<dbReference type="PROSITE" id="PS51318">
    <property type="entry name" value="TAT"/>
    <property type="match status" value="1"/>
</dbReference>
<organism evidence="1 2">
    <name type="scientific">Azospirillum oleiclasticum</name>
    <dbReference type="NCBI Taxonomy" id="2735135"/>
    <lineage>
        <taxon>Bacteria</taxon>
        <taxon>Pseudomonadati</taxon>
        <taxon>Pseudomonadota</taxon>
        <taxon>Alphaproteobacteria</taxon>
        <taxon>Rhodospirillales</taxon>
        <taxon>Azospirillaceae</taxon>
        <taxon>Azospirillum</taxon>
    </lineage>
</organism>
<comment type="caution">
    <text evidence="1">The sequence shown here is derived from an EMBL/GenBank/DDBJ whole genome shotgun (WGS) entry which is preliminary data.</text>
</comment>
<sequence length="184" mass="19853">MRVLDKRSRISRRGFLKSSAASTAAVGALSGGMVSLPALPAWAGSLKAIDPAAAKTLLVMVRDLYPHDRLGDGYYERAIAAMDEAAAKEPALGRQLNEGAAALDAAAQTQRKTPYAALKTEEERVAVLKSMEATPFFQKVRGDMVVALYNQPEVWAKLGYEGPSAELGGYLHRGFDDIDWIKEA</sequence>
<evidence type="ECO:0000313" key="2">
    <source>
        <dbReference type="Proteomes" id="UP000584642"/>
    </source>
</evidence>
<reference evidence="1 2" key="1">
    <citation type="submission" date="2020-05" db="EMBL/GenBank/DDBJ databases">
        <title>Azospirillum oleiclasticum sp. nov, a nitrogen-fixing and heavy crude oil-emulsifying bacterium isolated from the crude oil of Yumen Oilfield.</title>
        <authorList>
            <person name="Wu D."/>
            <person name="Cai M."/>
            <person name="Zhang X."/>
        </authorList>
    </citation>
    <scope>NUCLEOTIDE SEQUENCE [LARGE SCALE GENOMIC DNA]</scope>
    <source>
        <strain evidence="1 2">ROY-1-1-2</strain>
    </source>
</reference>
<dbReference type="InterPro" id="IPR006311">
    <property type="entry name" value="TAT_signal"/>
</dbReference>
<dbReference type="EMBL" id="JABFDB010000009">
    <property type="protein sequence ID" value="NYZ20835.1"/>
    <property type="molecule type" value="Genomic_DNA"/>
</dbReference>